<dbReference type="PROSITE" id="PS52040">
    <property type="entry name" value="TOPO_IIA"/>
    <property type="match status" value="1"/>
</dbReference>
<evidence type="ECO:0000313" key="11">
    <source>
        <dbReference type="Proteomes" id="UP000237351"/>
    </source>
</evidence>
<gene>
    <name evidence="10" type="ORF">GQ61_03530</name>
</gene>
<evidence type="ECO:0000256" key="3">
    <source>
        <dbReference type="ARBA" id="ARBA00022475"/>
    </source>
</evidence>
<dbReference type="Proteomes" id="UP000237351">
    <property type="component" value="Chromosome"/>
</dbReference>
<comment type="catalytic activity">
    <reaction evidence="1 8">
        <text>ATP-dependent breakage, passage and rejoining of double-stranded DNA.</text>
        <dbReference type="EC" id="5.6.2.2"/>
    </reaction>
</comment>
<dbReference type="SMART" id="SM00434">
    <property type="entry name" value="TOP4c"/>
    <property type="match status" value="1"/>
</dbReference>
<dbReference type="PANTHER" id="PTHR43493:SF1">
    <property type="entry name" value="DNA TOPOISOMERASE 4 SUBUNIT A"/>
    <property type="match status" value="1"/>
</dbReference>
<evidence type="ECO:0000256" key="1">
    <source>
        <dbReference type="ARBA" id="ARBA00000185"/>
    </source>
</evidence>
<dbReference type="EMBL" id="CP008743">
    <property type="protein sequence ID" value="ARN84544.1"/>
    <property type="molecule type" value="Genomic_DNA"/>
</dbReference>
<evidence type="ECO:0000256" key="6">
    <source>
        <dbReference type="ARBA" id="ARBA00023136"/>
    </source>
</evidence>
<dbReference type="STRING" id="1414854.GQ61_03530"/>
<dbReference type="InterPro" id="IPR050220">
    <property type="entry name" value="Type_II_DNA_Topoisomerases"/>
</dbReference>
<dbReference type="Pfam" id="PF03989">
    <property type="entry name" value="DNA_gyraseA_C"/>
    <property type="match status" value="3"/>
</dbReference>
<dbReference type="InterPro" id="IPR006691">
    <property type="entry name" value="GyrA/parC_rep"/>
</dbReference>
<dbReference type="Pfam" id="PF00521">
    <property type="entry name" value="DNA_topoisoIV"/>
    <property type="match status" value="1"/>
</dbReference>
<dbReference type="KEGG" id="naf:GQ61_03530"/>
<keyword evidence="3" id="KW-1003">Cell membrane</keyword>
<keyword evidence="11" id="KW-1185">Reference proteome</keyword>
<dbReference type="GO" id="GO:0005737">
    <property type="term" value="C:cytoplasm"/>
    <property type="evidence" value="ECO:0007669"/>
    <property type="project" value="TreeGrafter"/>
</dbReference>
<dbReference type="InterPro" id="IPR002205">
    <property type="entry name" value="Topo_IIA_dom_A"/>
</dbReference>
<dbReference type="GO" id="GO:0005524">
    <property type="term" value="F:ATP binding"/>
    <property type="evidence" value="ECO:0007669"/>
    <property type="project" value="InterPro"/>
</dbReference>
<evidence type="ECO:0000256" key="7">
    <source>
        <dbReference type="ARBA" id="ARBA00023235"/>
    </source>
</evidence>
<dbReference type="GO" id="GO:0003677">
    <property type="term" value="F:DNA binding"/>
    <property type="evidence" value="ECO:0007669"/>
    <property type="project" value="UniProtKB-UniRule"/>
</dbReference>
<dbReference type="GO" id="GO:0003918">
    <property type="term" value="F:DNA topoisomerase type II (double strand cut, ATP-hydrolyzing) activity"/>
    <property type="evidence" value="ECO:0007669"/>
    <property type="project" value="UniProtKB-EC"/>
</dbReference>
<name>A0A1W6N3X1_9PROT</name>
<dbReference type="Gene3D" id="3.30.1360.40">
    <property type="match status" value="1"/>
</dbReference>
<keyword evidence="4 8" id="KW-0799">Topoisomerase</keyword>
<organism evidence="10 11">
    <name type="scientific">Candidatus Nucleicultrix amoebiphila FS5</name>
    <dbReference type="NCBI Taxonomy" id="1414854"/>
    <lineage>
        <taxon>Bacteria</taxon>
        <taxon>Pseudomonadati</taxon>
        <taxon>Pseudomonadota</taxon>
        <taxon>Alphaproteobacteria</taxon>
        <taxon>Holosporales</taxon>
        <taxon>Candidatus Nucleicultricaceae</taxon>
        <taxon>Candidatus Nucleicultrix</taxon>
    </lineage>
</organism>
<feature type="domain" description="Topo IIA-type catalytic" evidence="9">
    <location>
        <begin position="27"/>
        <end position="497"/>
    </location>
</feature>
<dbReference type="GO" id="GO:0009330">
    <property type="term" value="C:DNA topoisomerase type II (double strand cut, ATP-hydrolyzing) complex"/>
    <property type="evidence" value="ECO:0007669"/>
    <property type="project" value="TreeGrafter"/>
</dbReference>
<keyword evidence="5 8" id="KW-0238">DNA-binding</keyword>
<dbReference type="CDD" id="cd00187">
    <property type="entry name" value="TOP4c"/>
    <property type="match status" value="1"/>
</dbReference>
<evidence type="ECO:0000256" key="5">
    <source>
        <dbReference type="ARBA" id="ARBA00023125"/>
    </source>
</evidence>
<dbReference type="AlphaFoldDB" id="A0A1W6N3X1"/>
<dbReference type="SUPFAM" id="SSF101904">
    <property type="entry name" value="GyrA/ParC C-terminal domain-like"/>
    <property type="match status" value="1"/>
</dbReference>
<protein>
    <recommendedName>
        <fullName evidence="2">DNA topoisomerase (ATP-hydrolyzing)</fullName>
        <ecNumber evidence="2">5.6.2.2</ecNumber>
    </recommendedName>
</protein>
<sequence length="736" mass="83020">MIDATFDKALGERYLSYALSTIMSRSLPDVRDGLKPVQRRILYAMYDSGNTYEKPFRKSASAVGFVMMKYHPHGNDPIYEAMVRLSQDFSTRYPLIEGQGNFGSLDGDNAAAMRYTEARLSKVGVKLLEGIEEEAVDFQATYNGESQEPLVLPTYFPNLLANGTTGIAVGMATNIPPHNVGEIIEALVNLIERPQMTVSQLLKIIPGPDFPTGGVIVEDESVLKDMYETGRGGLRLRARYEVENLKGGLYQIVVNEIPYQIQKARLIEKIATLLLDKKLPLLADVRDESTTEVRIILIPRNRNVDPKVLMESLFRTTDLETRFNLNMNVLDGGRVPKVMNLKEVLQAFLNHCQDVLIRRSRHRLARIEERLEILKGYQIAHLNLDAVIKVIRESEEPKIEMIKRWRLTDLQAESILNMRLRALRKLEEIKIVEEIKGLEGEKLDLEKLLRDERNQWQNVSSKLKEMQKLFGAKYPLGKRRTTFDRVPVLDEVPIEAMVEKEAVTVVISEKGWVRVFKGIAPEASEIKYKEGDKESYILPAETTDKLIIVASDGRFYTIGVDKLPGARGHGEALRLMIDLPNEQDIVSIIAYKFDKPDLKLVLVSSDSRGFMLNAKDTLAQTKNGKQVMTVAEGAFVQACLPVTGDHLVTVGINRKLLIFPLKELPIMVKGRGVILQKIKEGKLSDIKVFSAEQGLTWIKAGVTQKPSDWKLWLGKRGQAGRLVPSGFPRSNRFIQS</sequence>
<proteinExistence type="predicted"/>
<reference evidence="10 11" key="1">
    <citation type="submission" date="2014-06" db="EMBL/GenBank/DDBJ databases">
        <title>The genome of the endonuclear symbiont Nucleicultrix amoebiphila.</title>
        <authorList>
            <person name="Schulz F."/>
            <person name="Horn M."/>
        </authorList>
    </citation>
    <scope>NUCLEOTIDE SEQUENCE [LARGE SCALE GENOMIC DNA]</scope>
    <source>
        <strain evidence="10 11">FS5</strain>
    </source>
</reference>
<evidence type="ECO:0000256" key="4">
    <source>
        <dbReference type="ARBA" id="ARBA00023029"/>
    </source>
</evidence>
<dbReference type="Gene3D" id="1.10.268.10">
    <property type="entry name" value="Topoisomerase, domain 3"/>
    <property type="match status" value="1"/>
</dbReference>
<feature type="active site" description="O-(5'-phospho-DNA)-tyrosine intermediate" evidence="8">
    <location>
        <position position="115"/>
    </location>
</feature>
<dbReference type="GO" id="GO:0006265">
    <property type="term" value="P:DNA topological change"/>
    <property type="evidence" value="ECO:0007669"/>
    <property type="project" value="UniProtKB-UniRule"/>
</dbReference>
<keyword evidence="6" id="KW-0472">Membrane</keyword>
<dbReference type="NCBIfam" id="TIGR01062">
    <property type="entry name" value="parC_Gneg"/>
    <property type="match status" value="1"/>
</dbReference>
<dbReference type="InterPro" id="IPR013757">
    <property type="entry name" value="Topo_IIA_A_a_sf"/>
</dbReference>
<dbReference type="Gene3D" id="2.120.10.90">
    <property type="entry name" value="DNA gyrase/topoisomerase IV, subunit A, C-terminal"/>
    <property type="match status" value="1"/>
</dbReference>
<evidence type="ECO:0000313" key="10">
    <source>
        <dbReference type="EMBL" id="ARN84544.1"/>
    </source>
</evidence>
<dbReference type="PANTHER" id="PTHR43493">
    <property type="entry name" value="DNA GYRASE/TOPOISOMERASE SUBUNIT A"/>
    <property type="match status" value="1"/>
</dbReference>
<keyword evidence="7 8" id="KW-0413">Isomerase</keyword>
<dbReference type="EC" id="5.6.2.2" evidence="2"/>
<evidence type="ECO:0000256" key="8">
    <source>
        <dbReference type="PROSITE-ProRule" id="PRU01384"/>
    </source>
</evidence>
<evidence type="ECO:0000256" key="2">
    <source>
        <dbReference type="ARBA" id="ARBA00012895"/>
    </source>
</evidence>
<dbReference type="InterPro" id="IPR035516">
    <property type="entry name" value="Gyrase/topoIV_suA_C"/>
</dbReference>
<dbReference type="Gene3D" id="3.90.199.10">
    <property type="entry name" value="Topoisomerase II, domain 5"/>
    <property type="match status" value="1"/>
</dbReference>
<accession>A0A1W6N3X1</accession>
<dbReference type="SUPFAM" id="SSF56719">
    <property type="entry name" value="Type II DNA topoisomerase"/>
    <property type="match status" value="1"/>
</dbReference>
<dbReference type="NCBIfam" id="NF004044">
    <property type="entry name" value="PRK05561.1"/>
    <property type="match status" value="1"/>
</dbReference>
<evidence type="ECO:0000259" key="9">
    <source>
        <dbReference type="PROSITE" id="PS52040"/>
    </source>
</evidence>
<dbReference type="InterPro" id="IPR013758">
    <property type="entry name" value="Topo_IIA_A/C_ab"/>
</dbReference>
<dbReference type="InterPro" id="IPR013760">
    <property type="entry name" value="Topo_IIA-like_dom_sf"/>
</dbReference>